<feature type="domain" description="GED" evidence="4">
    <location>
        <begin position="699"/>
        <end position="792"/>
    </location>
</feature>
<dbReference type="GO" id="GO:0003924">
    <property type="term" value="F:GTPase activity"/>
    <property type="evidence" value="ECO:0007669"/>
    <property type="project" value="InterPro"/>
</dbReference>
<dbReference type="InterPro" id="IPR003130">
    <property type="entry name" value="GED"/>
</dbReference>
<dbReference type="PANTHER" id="PTHR11566">
    <property type="entry name" value="DYNAMIN"/>
    <property type="match status" value="1"/>
</dbReference>
<evidence type="ECO:0000259" key="5">
    <source>
        <dbReference type="PROSITE" id="PS51718"/>
    </source>
</evidence>
<dbReference type="Proteomes" id="UP000001194">
    <property type="component" value="Unassembled WGS sequence"/>
</dbReference>
<dbReference type="Pfam" id="PF00350">
    <property type="entry name" value="Dynamin_N"/>
    <property type="match status" value="1"/>
</dbReference>
<dbReference type="InterPro" id="IPR020850">
    <property type="entry name" value="GED_dom"/>
</dbReference>
<dbReference type="InterPro" id="IPR045063">
    <property type="entry name" value="Dynamin_N"/>
</dbReference>
<evidence type="ECO:0000259" key="4">
    <source>
        <dbReference type="PROSITE" id="PS51388"/>
    </source>
</evidence>
<dbReference type="OrthoDB" id="5061070at2759"/>
<evidence type="ECO:0000313" key="6">
    <source>
        <dbReference type="EMBL" id="EDQ99595.1"/>
    </source>
</evidence>
<dbReference type="InterPro" id="IPR027417">
    <property type="entry name" value="P-loop_NTPase"/>
</dbReference>
<dbReference type="PROSITE" id="PS51388">
    <property type="entry name" value="GED"/>
    <property type="match status" value="1"/>
</dbReference>
<accession>B0E0J8</accession>
<gene>
    <name evidence="6" type="ORF">LACBIDRAFT_316255</name>
</gene>
<evidence type="ECO:0000256" key="2">
    <source>
        <dbReference type="ARBA" id="ARBA00023134"/>
    </source>
</evidence>
<sequence length="792" mass="88629">MSSTGENNGTPTNPMLSQGSRQMLDLINRLHSTGVQTDIDLPQIAVIGSQSAGKSSLIESISGITLPRAAGTCTRCPTECRLSHSNSPWQCVVSLRFITNERGQALGEARTELFGPTITDKAEVEGRIRRAQRAILNPSKPRSDFLEADEDVANPELSFSNNCVTLQISGPDIADLSFCDLPGLIASVSSSKGNSNDIALVENLVTAYIKKPSCIILLTVACETDFENQGAQTLAKRYDPEGKRTIGVLTKPDRIPTGEEVNWLSFIRNEREPLENNWYCVKQPSSSDLKQKITWQDARRREDEFFSMTAPWSELDTVHQKYLRTANLVERLSSVLSELIIKRLPQIQDELEKAIAETRLALNSLHKEPSNDPLNEIVTLLHIFTNDVAKHVEGVPHKAGLLQAIRPAQERFRRGIRVTAPKFRPYERVYVGHRHLLKPKFLSNEEGNDDDEGSGIDDSPGFIGSARSDDTDDDGDTDDNDDDLTGQGQGGIICIDEVLEMAQDARTRELPGNYPFVVQELYIKEFTNKWHLPSQSLVTTVHTLVMEHCKKLVTKHCNHFGQGTLEQRVKAIIQKHVNECLQRAEERIEWQLKLEERPFTLNSHYFSDYKDKFFAYYKGSRRKDEEGDLMELIHNFIKPKPMPVSEGPFASNNRLYREPSVPGPTGVGKVLAGLAEMGLTQVKAEDIPKLLPPDKMQPALHIMSDVRAYFQVAYKRFSDNICLAIDFELVRGVERNLITALYATLGINGPDGPRICKELAQESPHLADRRADLKGKLQRLLSASSELLLVSV</sequence>
<dbReference type="Gene3D" id="3.40.50.300">
    <property type="entry name" value="P-loop containing nucleotide triphosphate hydrolases"/>
    <property type="match status" value="1"/>
</dbReference>
<dbReference type="InterPro" id="IPR030381">
    <property type="entry name" value="G_DYNAMIN_dom"/>
</dbReference>
<proteinExistence type="predicted"/>
<dbReference type="GO" id="GO:0005737">
    <property type="term" value="C:cytoplasm"/>
    <property type="evidence" value="ECO:0007669"/>
    <property type="project" value="TreeGrafter"/>
</dbReference>
<dbReference type="EMBL" id="DS547161">
    <property type="protein sequence ID" value="EDQ99595.1"/>
    <property type="molecule type" value="Genomic_DNA"/>
</dbReference>
<keyword evidence="7" id="KW-1185">Reference proteome</keyword>
<dbReference type="HOGENOM" id="CLU_008964_4_1_1"/>
<dbReference type="CDD" id="cd08771">
    <property type="entry name" value="DLP_1"/>
    <property type="match status" value="1"/>
</dbReference>
<dbReference type="Pfam" id="PF02212">
    <property type="entry name" value="GED"/>
    <property type="match status" value="1"/>
</dbReference>
<protein>
    <submittedName>
        <fullName evidence="6">Predicted protein</fullName>
    </submittedName>
</protein>
<evidence type="ECO:0000256" key="3">
    <source>
        <dbReference type="SAM" id="MobiDB-lite"/>
    </source>
</evidence>
<dbReference type="KEGG" id="lbc:LACBIDRAFT_316255"/>
<keyword evidence="1" id="KW-0547">Nucleotide-binding</keyword>
<feature type="region of interest" description="Disordered" evidence="3">
    <location>
        <begin position="442"/>
        <end position="489"/>
    </location>
</feature>
<dbReference type="GO" id="GO:0016020">
    <property type="term" value="C:membrane"/>
    <property type="evidence" value="ECO:0007669"/>
    <property type="project" value="TreeGrafter"/>
</dbReference>
<dbReference type="GO" id="GO:0008017">
    <property type="term" value="F:microtubule binding"/>
    <property type="evidence" value="ECO:0007669"/>
    <property type="project" value="TreeGrafter"/>
</dbReference>
<dbReference type="STRING" id="486041.B0E0J8"/>
<keyword evidence="2" id="KW-0342">GTP-binding</keyword>
<dbReference type="Gene3D" id="1.20.120.1240">
    <property type="entry name" value="Dynamin, middle domain"/>
    <property type="match status" value="1"/>
</dbReference>
<feature type="domain" description="Dynamin-type G" evidence="5">
    <location>
        <begin position="38"/>
        <end position="345"/>
    </location>
</feature>
<dbReference type="SUPFAM" id="SSF52540">
    <property type="entry name" value="P-loop containing nucleoside triphosphate hydrolases"/>
    <property type="match status" value="1"/>
</dbReference>
<dbReference type="PRINTS" id="PR00195">
    <property type="entry name" value="DYNAMIN"/>
</dbReference>
<dbReference type="InterPro" id="IPR000375">
    <property type="entry name" value="Dynamin_stalk"/>
</dbReference>
<dbReference type="PROSITE" id="PS51718">
    <property type="entry name" value="G_DYNAMIN_2"/>
    <property type="match status" value="1"/>
</dbReference>
<feature type="compositionally biased region" description="Acidic residues" evidence="3">
    <location>
        <begin position="470"/>
        <end position="484"/>
    </location>
</feature>
<dbReference type="RefSeq" id="XP_001889706.1">
    <property type="nucleotide sequence ID" value="XM_001889671.1"/>
</dbReference>
<name>B0E0J8_LACBS</name>
<dbReference type="Pfam" id="PF01031">
    <property type="entry name" value="Dynamin_M"/>
    <property type="match status" value="2"/>
</dbReference>
<dbReference type="GO" id="GO:0005874">
    <property type="term" value="C:microtubule"/>
    <property type="evidence" value="ECO:0007669"/>
    <property type="project" value="TreeGrafter"/>
</dbReference>
<dbReference type="InterPro" id="IPR001401">
    <property type="entry name" value="Dynamin_GTPase"/>
</dbReference>
<evidence type="ECO:0000256" key="1">
    <source>
        <dbReference type="ARBA" id="ARBA00022741"/>
    </source>
</evidence>
<dbReference type="InterPro" id="IPR022812">
    <property type="entry name" value="Dynamin"/>
</dbReference>
<evidence type="ECO:0000313" key="7">
    <source>
        <dbReference type="Proteomes" id="UP000001194"/>
    </source>
</evidence>
<organism evidence="7">
    <name type="scientific">Laccaria bicolor (strain S238N-H82 / ATCC MYA-4686)</name>
    <name type="common">Bicoloured deceiver</name>
    <name type="synonym">Laccaria laccata var. bicolor</name>
    <dbReference type="NCBI Taxonomy" id="486041"/>
    <lineage>
        <taxon>Eukaryota</taxon>
        <taxon>Fungi</taxon>
        <taxon>Dikarya</taxon>
        <taxon>Basidiomycota</taxon>
        <taxon>Agaricomycotina</taxon>
        <taxon>Agaricomycetes</taxon>
        <taxon>Agaricomycetidae</taxon>
        <taxon>Agaricales</taxon>
        <taxon>Agaricineae</taxon>
        <taxon>Hydnangiaceae</taxon>
        <taxon>Laccaria</taxon>
    </lineage>
</organism>
<reference evidence="6 7" key="1">
    <citation type="journal article" date="2008" name="Nature">
        <title>The genome of Laccaria bicolor provides insights into mycorrhizal symbiosis.</title>
        <authorList>
            <person name="Martin F."/>
            <person name="Aerts A."/>
            <person name="Ahren D."/>
            <person name="Brun A."/>
            <person name="Danchin E.G.J."/>
            <person name="Duchaussoy F."/>
            <person name="Gibon J."/>
            <person name="Kohler A."/>
            <person name="Lindquist E."/>
            <person name="Pereda V."/>
            <person name="Salamov A."/>
            <person name="Shapiro H.J."/>
            <person name="Wuyts J."/>
            <person name="Blaudez D."/>
            <person name="Buee M."/>
            <person name="Brokstein P."/>
            <person name="Canbaeck B."/>
            <person name="Cohen D."/>
            <person name="Courty P.E."/>
            <person name="Coutinho P.M."/>
            <person name="Delaruelle C."/>
            <person name="Detter J.C."/>
            <person name="Deveau A."/>
            <person name="DiFazio S."/>
            <person name="Duplessis S."/>
            <person name="Fraissinet-Tachet L."/>
            <person name="Lucic E."/>
            <person name="Frey-Klett P."/>
            <person name="Fourrey C."/>
            <person name="Feussner I."/>
            <person name="Gay G."/>
            <person name="Grimwood J."/>
            <person name="Hoegger P.J."/>
            <person name="Jain P."/>
            <person name="Kilaru S."/>
            <person name="Labbe J."/>
            <person name="Lin Y.C."/>
            <person name="Legue V."/>
            <person name="Le Tacon F."/>
            <person name="Marmeisse R."/>
            <person name="Melayah D."/>
            <person name="Montanini B."/>
            <person name="Muratet M."/>
            <person name="Nehls U."/>
            <person name="Niculita-Hirzel H."/>
            <person name="Oudot-Le Secq M.P."/>
            <person name="Peter M."/>
            <person name="Quesneville H."/>
            <person name="Rajashekar B."/>
            <person name="Reich M."/>
            <person name="Rouhier N."/>
            <person name="Schmutz J."/>
            <person name="Yin T."/>
            <person name="Chalot M."/>
            <person name="Henrissat B."/>
            <person name="Kuees U."/>
            <person name="Lucas S."/>
            <person name="Van de Peer Y."/>
            <person name="Podila G.K."/>
            <person name="Polle A."/>
            <person name="Pukkila P.J."/>
            <person name="Richardson P.M."/>
            <person name="Rouze P."/>
            <person name="Sanders I.R."/>
            <person name="Stajich J.E."/>
            <person name="Tunlid A."/>
            <person name="Tuskan G."/>
            <person name="Grigoriev I.V."/>
        </authorList>
    </citation>
    <scope>NUCLEOTIDE SEQUENCE [LARGE SCALE GENOMIC DNA]</scope>
    <source>
        <strain evidence="7">S238N-H82 / ATCC MYA-4686</strain>
    </source>
</reference>
<dbReference type="GeneID" id="6085362"/>
<dbReference type="SMART" id="SM00053">
    <property type="entry name" value="DYNc"/>
    <property type="match status" value="1"/>
</dbReference>
<feature type="compositionally biased region" description="Acidic residues" evidence="3">
    <location>
        <begin position="446"/>
        <end position="455"/>
    </location>
</feature>
<dbReference type="AlphaFoldDB" id="B0E0J8"/>
<dbReference type="InParanoid" id="B0E0J8"/>
<dbReference type="GO" id="GO:0005525">
    <property type="term" value="F:GTP binding"/>
    <property type="evidence" value="ECO:0007669"/>
    <property type="project" value="InterPro"/>
</dbReference>